<proteinExistence type="predicted"/>
<reference evidence="1" key="1">
    <citation type="submission" date="2022-06" db="EMBL/GenBank/DDBJ databases">
        <title>Aquibacillus sp. a new bacterium isolated from soil saline samples.</title>
        <authorList>
            <person name="Galisteo C."/>
            <person name="De La Haba R."/>
            <person name="Sanchez-Porro C."/>
            <person name="Ventosa A."/>
        </authorList>
    </citation>
    <scope>NUCLEOTIDE SEQUENCE</scope>
    <source>
        <strain evidence="1">JCM 12387</strain>
    </source>
</reference>
<dbReference type="RefSeq" id="WP_259869509.1">
    <property type="nucleotide sequence ID" value="NZ_JAMQJZ010000010.1"/>
</dbReference>
<dbReference type="EMBL" id="JAMQJZ010000010">
    <property type="protein sequence ID" value="MDC3421304.1"/>
    <property type="molecule type" value="Genomic_DNA"/>
</dbReference>
<gene>
    <name evidence="1" type="ORF">NC661_13080</name>
</gene>
<dbReference type="AlphaFoldDB" id="A0A9X3WPZ1"/>
<evidence type="ECO:0000313" key="1">
    <source>
        <dbReference type="EMBL" id="MDC3421304.1"/>
    </source>
</evidence>
<keyword evidence="2" id="KW-1185">Reference proteome</keyword>
<organism evidence="1 2">
    <name type="scientific">Aquibacillus koreensis</name>
    <dbReference type="NCBI Taxonomy" id="279446"/>
    <lineage>
        <taxon>Bacteria</taxon>
        <taxon>Bacillati</taxon>
        <taxon>Bacillota</taxon>
        <taxon>Bacilli</taxon>
        <taxon>Bacillales</taxon>
        <taxon>Bacillaceae</taxon>
        <taxon>Aquibacillus</taxon>
    </lineage>
</organism>
<accession>A0A9X3WPZ1</accession>
<sequence>MEKLRGAIIFLGICILFAGCTIGGSANTTNHSYTTDYSYELSRVTEELEKLNDRINTLTQTIYKSNN</sequence>
<comment type="caution">
    <text evidence="1">The sequence shown here is derived from an EMBL/GenBank/DDBJ whole genome shotgun (WGS) entry which is preliminary data.</text>
</comment>
<dbReference type="Proteomes" id="UP001145072">
    <property type="component" value="Unassembled WGS sequence"/>
</dbReference>
<evidence type="ECO:0000313" key="2">
    <source>
        <dbReference type="Proteomes" id="UP001145072"/>
    </source>
</evidence>
<dbReference type="PROSITE" id="PS51257">
    <property type="entry name" value="PROKAR_LIPOPROTEIN"/>
    <property type="match status" value="1"/>
</dbReference>
<name>A0A9X3WPZ1_9BACI</name>
<protein>
    <submittedName>
        <fullName evidence="1">Uncharacterized protein</fullName>
    </submittedName>
</protein>